<dbReference type="InterPro" id="IPR012337">
    <property type="entry name" value="RNaseH-like_sf"/>
</dbReference>
<feature type="compositionally biased region" description="Basic residues" evidence="1">
    <location>
        <begin position="220"/>
        <end position="231"/>
    </location>
</feature>
<dbReference type="Proteomes" id="UP000017559">
    <property type="component" value="Unassembled WGS sequence"/>
</dbReference>
<proteinExistence type="predicted"/>
<sequence length="744" mass="81550">MSTSPSPPLLPPPRPSTSMAEVKATWEAGWNDIQHFTTLKPLVNHDNYVYYIPKLSDPKSTEYVNWVKKDNHAQVYIMQCIDESLVVQVGSLSSSYEIWLALKQECLSTLKKLDFDISSYLKAALLLATLPTDPKDSQSWYSFIHAQLVNKETKLSDIVSSICKATHADAAIAPQSGSAVKSALATLKRDAREKSKYWCMNCRKGGYTKSYCTEPGGGRAGKRNKKKGKGSKGKEKAHAVEDSGRGEVFNVVLANLDLALNSASLHYDVSIVKSPSTHSHSIASDEAYLASMSSSGKSFIIDSGSFTHLHSSHFNFATYSATSGVITGSKAGHSSKVKLKHMAFVPDASALLISVAWMDEDSCYTILGNGKSLCFQLDDSGELLHHLSASENIVFTGMKNCQHLYTLDSPDSSTPDVVFLTCKYASTLNNNSSGTHWSYFLKQKTANEVSSVIKKWIWKIEHLTGQKLKCFHSNGGEQNAVSESFNCTSAGLVHTVLINSKLPLFLWNKAWWYAGYCLNHAMQGLSCLKEMTAHQILTDSKAHGCDFHPFGCKAYVFDRNQKAYRVYLPGKHTMVTLIHIKFDHLSFFDASIRDKEEYKWLYNMFTGLQSNNADSVSINDDGIDTPSAPSLSPSASDPVKPPSPVPTSSAPKLEQPSTPTPSLLPPLPAQHSKAMPKSWPDSSVPPLHTCCAAAKEVTASSEGDAQPEILHAAVLSVGDNSQTLAQALNSSEHKYWIEAIEEEL</sequence>
<evidence type="ECO:0000256" key="1">
    <source>
        <dbReference type="SAM" id="MobiDB-lite"/>
    </source>
</evidence>
<dbReference type="EMBL" id="AWSO01001506">
    <property type="protein sequence ID" value="ESK83587.1"/>
    <property type="molecule type" value="Genomic_DNA"/>
</dbReference>
<dbReference type="OrthoDB" id="7691805at2759"/>
<feature type="compositionally biased region" description="Low complexity" evidence="1">
    <location>
        <begin position="626"/>
        <end position="638"/>
    </location>
</feature>
<feature type="compositionally biased region" description="Pro residues" evidence="1">
    <location>
        <begin position="658"/>
        <end position="668"/>
    </location>
</feature>
<keyword evidence="3" id="KW-1185">Reference proteome</keyword>
<dbReference type="KEGG" id="mrr:Moror_12066"/>
<comment type="caution">
    <text evidence="2">The sequence shown here is derived from an EMBL/GenBank/DDBJ whole genome shotgun (WGS) entry which is preliminary data.</text>
</comment>
<dbReference type="SUPFAM" id="SSF53098">
    <property type="entry name" value="Ribonuclease H-like"/>
    <property type="match status" value="1"/>
</dbReference>
<accession>V2WPT9</accession>
<dbReference type="AlphaFoldDB" id="V2WPT9"/>
<evidence type="ECO:0000313" key="2">
    <source>
        <dbReference type="EMBL" id="ESK83587.1"/>
    </source>
</evidence>
<feature type="region of interest" description="Disordered" evidence="1">
    <location>
        <begin position="616"/>
        <end position="682"/>
    </location>
</feature>
<protein>
    <submittedName>
        <fullName evidence="2">Retroelement pol polyprotein</fullName>
    </submittedName>
</protein>
<reference evidence="2 3" key="1">
    <citation type="journal article" date="2014" name="BMC Genomics">
        <title>Genome and secretome analysis of the hemibiotrophic fungal pathogen, Moniliophthora roreri, which causes frosty pod rot disease of cacao: mechanisms of the biotrophic and necrotrophic phases.</title>
        <authorList>
            <person name="Meinhardt L.W."/>
            <person name="Costa G.G.L."/>
            <person name="Thomazella D.P.T."/>
            <person name="Teixeira P.J.P.L."/>
            <person name="Carazzolle M.F."/>
            <person name="Schuster S.C."/>
            <person name="Carlson J.E."/>
            <person name="Guiltinan M.J."/>
            <person name="Mieczkowski P."/>
            <person name="Farmer A."/>
            <person name="Ramaraj T."/>
            <person name="Crozier J."/>
            <person name="Davis R.E."/>
            <person name="Shao J."/>
            <person name="Melnick R.L."/>
            <person name="Pereira G.A.G."/>
            <person name="Bailey B.A."/>
        </authorList>
    </citation>
    <scope>NUCLEOTIDE SEQUENCE [LARGE SCALE GENOMIC DNA]</scope>
    <source>
        <strain evidence="2 3">MCA 2997</strain>
    </source>
</reference>
<organism evidence="2 3">
    <name type="scientific">Moniliophthora roreri (strain MCA 2997)</name>
    <name type="common">Cocoa frosty pod rot fungus</name>
    <name type="synonym">Crinipellis roreri</name>
    <dbReference type="NCBI Taxonomy" id="1381753"/>
    <lineage>
        <taxon>Eukaryota</taxon>
        <taxon>Fungi</taxon>
        <taxon>Dikarya</taxon>
        <taxon>Basidiomycota</taxon>
        <taxon>Agaricomycotina</taxon>
        <taxon>Agaricomycetes</taxon>
        <taxon>Agaricomycetidae</taxon>
        <taxon>Agaricales</taxon>
        <taxon>Marasmiineae</taxon>
        <taxon>Marasmiaceae</taxon>
        <taxon>Moniliophthora</taxon>
    </lineage>
</organism>
<dbReference type="HOGENOM" id="CLU_373415_0_0_1"/>
<feature type="region of interest" description="Disordered" evidence="1">
    <location>
        <begin position="213"/>
        <end position="239"/>
    </location>
</feature>
<name>V2WPT9_MONRO</name>
<evidence type="ECO:0000313" key="3">
    <source>
        <dbReference type="Proteomes" id="UP000017559"/>
    </source>
</evidence>
<feature type="compositionally biased region" description="Low complexity" evidence="1">
    <location>
        <begin position="646"/>
        <end position="657"/>
    </location>
</feature>
<gene>
    <name evidence="2" type="ORF">Moror_12066</name>
</gene>